<accession>A0A060TBC2</accession>
<sequence length="273" mass="31173">MQSIGSDNCEVGYTSFSSDIVSGSDSLESDVDSIEDQEWCSGYTVNDHGPIGIKGLDGQDMDLAAPYRWTQREDYVIAVLREAYNYSWASISEFMSNRYSPQAIQVRYLRSVKPRNRPLSSEEHYRFLKVLKKDWETRFHRVAREMGPGFTVKRCIRHVFAMLGLNELIAPPELIALYSQCARSEQAREKVGDSLRFQKGHLSVRGQPLSEPQTDQPLGEPLSEPLNEQTFPNITDPGELHPSAFDLLRFNQLENAFDLAEMYLLPRENCFAH</sequence>
<feature type="region of interest" description="Disordered" evidence="1">
    <location>
        <begin position="203"/>
        <end position="224"/>
    </location>
</feature>
<dbReference type="InterPro" id="IPR009057">
    <property type="entry name" value="Homeodomain-like_sf"/>
</dbReference>
<name>A0A060TBC2_BLAAD</name>
<dbReference type="AlphaFoldDB" id="A0A060TBC2"/>
<evidence type="ECO:0000256" key="1">
    <source>
        <dbReference type="SAM" id="MobiDB-lite"/>
    </source>
</evidence>
<gene>
    <name evidence="2" type="ORF">GNLVRS02_ARAD1D30118g</name>
</gene>
<evidence type="ECO:0000313" key="2">
    <source>
        <dbReference type="EMBL" id="CDP38233.1"/>
    </source>
</evidence>
<dbReference type="SUPFAM" id="SSF46689">
    <property type="entry name" value="Homeodomain-like"/>
    <property type="match status" value="1"/>
</dbReference>
<reference evidence="2" key="1">
    <citation type="submission" date="2014-02" db="EMBL/GenBank/DDBJ databases">
        <authorList>
            <person name="Genoscope - CEA"/>
        </authorList>
    </citation>
    <scope>NUCLEOTIDE SEQUENCE</scope>
    <source>
        <strain evidence="2">LS3</strain>
    </source>
</reference>
<organism evidence="2">
    <name type="scientific">Blastobotrys adeninivorans</name>
    <name type="common">Yeast</name>
    <name type="synonym">Arxula adeninivorans</name>
    <dbReference type="NCBI Taxonomy" id="409370"/>
    <lineage>
        <taxon>Eukaryota</taxon>
        <taxon>Fungi</taxon>
        <taxon>Dikarya</taxon>
        <taxon>Ascomycota</taxon>
        <taxon>Saccharomycotina</taxon>
        <taxon>Dipodascomycetes</taxon>
        <taxon>Dipodascales</taxon>
        <taxon>Trichomonascaceae</taxon>
        <taxon>Blastobotrys</taxon>
    </lineage>
</organism>
<protein>
    <submittedName>
        <fullName evidence="2">ARAD1D30118p</fullName>
    </submittedName>
</protein>
<dbReference type="EMBL" id="HG937694">
    <property type="protein sequence ID" value="CDP38233.1"/>
    <property type="molecule type" value="Genomic_DNA"/>
</dbReference>
<dbReference type="Pfam" id="PF13921">
    <property type="entry name" value="Myb_DNA-bind_6"/>
    <property type="match status" value="1"/>
</dbReference>
<proteinExistence type="predicted"/>
<reference evidence="2" key="2">
    <citation type="submission" date="2014-06" db="EMBL/GenBank/DDBJ databases">
        <title>The complete genome of Blastobotrys (Arxula) adeninivorans LS3 - a yeast of biotechnological interest.</title>
        <authorList>
            <person name="Kunze G."/>
            <person name="Gaillardin C."/>
            <person name="Czernicka M."/>
            <person name="Durrens P."/>
            <person name="Martin T."/>
            <person name="Boer E."/>
            <person name="Gabaldon T."/>
            <person name="Cruz J."/>
            <person name="Talla E."/>
            <person name="Marck C."/>
            <person name="Goffeau A."/>
            <person name="Barbe V."/>
            <person name="Baret P."/>
            <person name="Baronian K."/>
            <person name="Beier S."/>
            <person name="Bleykasten C."/>
            <person name="Bode R."/>
            <person name="Casaregola S."/>
            <person name="Despons L."/>
            <person name="Fairhead C."/>
            <person name="Giersberg M."/>
            <person name="Gierski P."/>
            <person name="Hahnel U."/>
            <person name="Hartmann A."/>
            <person name="Jankowska D."/>
            <person name="Jubin C."/>
            <person name="Jung P."/>
            <person name="Lafontaine I."/>
            <person name="Leh-Louis V."/>
            <person name="Lemaire M."/>
            <person name="Marcet-Houben M."/>
            <person name="Mascher M."/>
            <person name="Morel G."/>
            <person name="Richard G.-F."/>
            <person name="Riechen J."/>
            <person name="Sacerdot C."/>
            <person name="Sarkar A."/>
            <person name="Savel G."/>
            <person name="Schacherer J."/>
            <person name="Sherman D."/>
            <person name="Straub M.-L."/>
            <person name="Stein N."/>
            <person name="Thierry A."/>
            <person name="Trautwein-Schult A."/>
            <person name="Westhof E."/>
            <person name="Worch S."/>
            <person name="Dujon B."/>
            <person name="Souciet J.-L."/>
            <person name="Wincker P."/>
            <person name="Scholz U."/>
            <person name="Neuveglise N."/>
        </authorList>
    </citation>
    <scope>NUCLEOTIDE SEQUENCE</scope>
    <source>
        <strain evidence="2">LS3</strain>
    </source>
</reference>